<keyword evidence="2" id="KW-1185">Reference proteome</keyword>
<dbReference type="EMBL" id="CASHTH010004368">
    <property type="protein sequence ID" value="CAI8056534.1"/>
    <property type="molecule type" value="Genomic_DNA"/>
</dbReference>
<sequence>MRTQNFSSKNTSLSADDSVLVVSRSQPLRGMKLSSSTLNFGQRPLLLISIVSATLKCHLFYSICKLKQRRITTARPYAKGQKLGMKKLYQQ</sequence>
<accession>A0AA35TYE3</accession>
<organism evidence="1 2">
    <name type="scientific">Geodia barretti</name>
    <name type="common">Barrett's horny sponge</name>
    <dbReference type="NCBI Taxonomy" id="519541"/>
    <lineage>
        <taxon>Eukaryota</taxon>
        <taxon>Metazoa</taxon>
        <taxon>Porifera</taxon>
        <taxon>Demospongiae</taxon>
        <taxon>Heteroscleromorpha</taxon>
        <taxon>Tetractinellida</taxon>
        <taxon>Astrophorina</taxon>
        <taxon>Geodiidae</taxon>
        <taxon>Geodia</taxon>
    </lineage>
</organism>
<dbReference type="AlphaFoldDB" id="A0AA35TYE3"/>
<protein>
    <submittedName>
        <fullName evidence="1">Uncharacterized protein</fullName>
    </submittedName>
</protein>
<comment type="caution">
    <text evidence="1">The sequence shown here is derived from an EMBL/GenBank/DDBJ whole genome shotgun (WGS) entry which is preliminary data.</text>
</comment>
<proteinExistence type="predicted"/>
<name>A0AA35TYE3_GEOBA</name>
<evidence type="ECO:0000313" key="1">
    <source>
        <dbReference type="EMBL" id="CAI8056534.1"/>
    </source>
</evidence>
<dbReference type="Proteomes" id="UP001174909">
    <property type="component" value="Unassembled WGS sequence"/>
</dbReference>
<gene>
    <name evidence="1" type="ORF">GBAR_LOCUS30806</name>
</gene>
<evidence type="ECO:0000313" key="2">
    <source>
        <dbReference type="Proteomes" id="UP001174909"/>
    </source>
</evidence>
<reference evidence="1" key="1">
    <citation type="submission" date="2023-03" db="EMBL/GenBank/DDBJ databases">
        <authorList>
            <person name="Steffen K."/>
            <person name="Cardenas P."/>
        </authorList>
    </citation>
    <scope>NUCLEOTIDE SEQUENCE</scope>
</reference>